<feature type="active site" description="Nucleophile" evidence="15">
    <location>
        <position position="269"/>
    </location>
</feature>
<dbReference type="AlphaFoldDB" id="A0AA42CWR7"/>
<accession>A0AA42CWR7</accession>
<protein>
    <recommendedName>
        <fullName evidence="5 13">Malto-oligosyltrehalose trehalohydrolase</fullName>
        <shortName evidence="14">MTHase</shortName>
        <ecNumber evidence="4 13">3.2.1.141</ecNumber>
    </recommendedName>
    <alternativeName>
        <fullName evidence="11 14">4-alpha-D-((1-&gt;4)-alpha-D-glucano)trehalose trehalohydrolase</fullName>
    </alternativeName>
    <alternativeName>
        <fullName evidence="10 14">Maltooligosyl trehalose trehalohydrolase</fullName>
    </alternativeName>
</protein>
<dbReference type="CDD" id="cd02853">
    <property type="entry name" value="E_set_MTHase_like_N"/>
    <property type="match status" value="1"/>
</dbReference>
<dbReference type="SMART" id="SM00642">
    <property type="entry name" value="Aamy"/>
    <property type="match status" value="1"/>
</dbReference>
<evidence type="ECO:0000313" key="18">
    <source>
        <dbReference type="EMBL" id="MCX2522953.1"/>
    </source>
</evidence>
<dbReference type="RefSeq" id="WP_265895377.1">
    <property type="nucleotide sequence ID" value="NZ_JAPIVE010000001.1"/>
</dbReference>
<dbReference type="GO" id="GO:0005992">
    <property type="term" value="P:trehalose biosynthetic process"/>
    <property type="evidence" value="ECO:0007669"/>
    <property type="project" value="UniProtKB-UniRule"/>
</dbReference>
<dbReference type="EC" id="3.2.1.141" evidence="4 13"/>
<organism evidence="18 19">
    <name type="scientific">Larsenimonas rhizosphaerae</name>
    <dbReference type="NCBI Taxonomy" id="2944682"/>
    <lineage>
        <taxon>Bacteria</taxon>
        <taxon>Pseudomonadati</taxon>
        <taxon>Pseudomonadota</taxon>
        <taxon>Gammaproteobacteria</taxon>
        <taxon>Oceanospirillales</taxon>
        <taxon>Halomonadaceae</taxon>
        <taxon>Larsenimonas</taxon>
    </lineage>
</organism>
<comment type="subcellular location">
    <subcellularLocation>
        <location evidence="1 15">Cytoplasm</location>
    </subcellularLocation>
</comment>
<keyword evidence="8" id="KW-0119">Carbohydrate metabolism</keyword>
<evidence type="ECO:0000313" key="19">
    <source>
        <dbReference type="Proteomes" id="UP001165678"/>
    </source>
</evidence>
<evidence type="ECO:0000256" key="4">
    <source>
        <dbReference type="ARBA" id="ARBA00012268"/>
    </source>
</evidence>
<feature type="site" description="Transition state stabilizer" evidence="16">
    <location>
        <position position="391"/>
    </location>
</feature>
<dbReference type="InterPro" id="IPR014756">
    <property type="entry name" value="Ig_E-set"/>
</dbReference>
<sequence>MSNSATGDGQFRHRNRFGADIVSQGLVRFSFWAPGVRHVVLELARSEGEEFERLEMHNTGEGHFVLETACHAGAVYRYRISDELSVPDPAARAQKGDVDGPSRVVDPSRYVWRHTRWSGRPWHEAVILEVHAGALGGFSGLRTRLEAWAALGITAIELMPVNAFPGKRNWGYDGVLPYAVDSTYGSPDELKGLIDDAHGHGLMVMLDVVYNHFGPDGNYLSHYAPSFFTGKHTPWGDAIDFDQPEVSDYFIDNALMWLMEYRFDGLRLDAVHAIDNDEFLRTLQASVHEHVEPGRQVHLVLENERNSASLLEDGFDAQWNDDFHNVLHTLLTGEKEGYYADYADDATNKLAASLAGGFVFQGQADRRGHARGEPSRHLPTTSFITFLQNHDQVGNRALGERLIHLAEPSRLRAATTLLLLCPMIPMLFMGEEQGETAPFFFFTDHKAELADAVREGRRGEFAEFEAFKNEDARNAIPDPNAAATFDDSCPGLVGDKSWAALYSTLLSLRHRHLVPRLSGTWPEGATVLGEGAVQAIWRLSDHSAWVMAINLGSEAVHLSASAGDVVHDTHPDADMTSLMPGRCIVWQDGSS</sequence>
<comment type="similarity">
    <text evidence="3 14">Belongs to the glycosyl hydrolase 13 family.</text>
</comment>
<evidence type="ECO:0000256" key="9">
    <source>
        <dbReference type="ARBA" id="ARBA00023295"/>
    </source>
</evidence>
<proteinExistence type="inferred from homology"/>
<dbReference type="EMBL" id="JAPIVE010000001">
    <property type="protein sequence ID" value="MCX2522953.1"/>
    <property type="molecule type" value="Genomic_DNA"/>
</dbReference>
<evidence type="ECO:0000259" key="17">
    <source>
        <dbReference type="SMART" id="SM00642"/>
    </source>
</evidence>
<evidence type="ECO:0000256" key="15">
    <source>
        <dbReference type="PIRSR" id="PIRSR006337-1"/>
    </source>
</evidence>
<evidence type="ECO:0000256" key="16">
    <source>
        <dbReference type="PIRSR" id="PIRSR006337-3"/>
    </source>
</evidence>
<dbReference type="Proteomes" id="UP001165678">
    <property type="component" value="Unassembled WGS sequence"/>
</dbReference>
<dbReference type="InterPro" id="IPR012768">
    <property type="entry name" value="Trehalose_TreZ"/>
</dbReference>
<keyword evidence="9 14" id="KW-0326">Glycosidase</keyword>
<evidence type="ECO:0000256" key="5">
    <source>
        <dbReference type="ARBA" id="ARBA00015938"/>
    </source>
</evidence>
<dbReference type="NCBIfam" id="TIGR02402">
    <property type="entry name" value="trehalose_TreZ"/>
    <property type="match status" value="1"/>
</dbReference>
<dbReference type="Pfam" id="PF11941">
    <property type="entry name" value="DUF3459"/>
    <property type="match status" value="1"/>
</dbReference>
<evidence type="ECO:0000256" key="7">
    <source>
        <dbReference type="ARBA" id="ARBA00022801"/>
    </source>
</evidence>
<dbReference type="PIRSF" id="PIRSF006337">
    <property type="entry name" value="Trehalose_TreZ"/>
    <property type="match status" value="1"/>
</dbReference>
<keyword evidence="7 14" id="KW-0378">Hydrolase</keyword>
<dbReference type="Gene3D" id="3.20.20.80">
    <property type="entry name" value="Glycosidases"/>
    <property type="match status" value="1"/>
</dbReference>
<dbReference type="InterPro" id="IPR013783">
    <property type="entry name" value="Ig-like_fold"/>
</dbReference>
<dbReference type="PANTHER" id="PTHR43651">
    <property type="entry name" value="1,4-ALPHA-GLUCAN-BRANCHING ENZYME"/>
    <property type="match status" value="1"/>
</dbReference>
<comment type="caution">
    <text evidence="18">The sequence shown here is derived from an EMBL/GenBank/DDBJ whole genome shotgun (WGS) entry which is preliminary data.</text>
</comment>
<evidence type="ECO:0000256" key="6">
    <source>
        <dbReference type="ARBA" id="ARBA00022490"/>
    </source>
</evidence>
<dbReference type="InterPro" id="IPR017853">
    <property type="entry name" value="GH"/>
</dbReference>
<evidence type="ECO:0000256" key="11">
    <source>
        <dbReference type="ARBA" id="ARBA00033284"/>
    </source>
</evidence>
<gene>
    <name evidence="18" type="primary">treZ</name>
    <name evidence="18" type="ORF">OQ287_01735</name>
</gene>
<dbReference type="Gene3D" id="1.10.10.760">
    <property type="entry name" value="E-set domains of sugar-utilizing enzymes"/>
    <property type="match status" value="1"/>
</dbReference>
<evidence type="ECO:0000256" key="8">
    <source>
        <dbReference type="ARBA" id="ARBA00023277"/>
    </source>
</evidence>
<keyword evidence="19" id="KW-1185">Reference proteome</keyword>
<evidence type="ECO:0000256" key="1">
    <source>
        <dbReference type="ARBA" id="ARBA00004496"/>
    </source>
</evidence>
<evidence type="ECO:0000256" key="13">
    <source>
        <dbReference type="NCBIfam" id="TIGR02402"/>
    </source>
</evidence>
<feature type="active site" description="Proton donor" evidence="15">
    <location>
        <position position="302"/>
    </location>
</feature>
<comment type="catalytic activity">
    <reaction evidence="12 14">
        <text>hydrolysis of (1-&gt;4)-alpha-D-glucosidic linkage in 4-alpha-D-[(1-&gt;4)-alpha-D-glucanosyl]n trehalose to yield trehalose and (1-&gt;4)-alpha-D-glucan.</text>
        <dbReference type="EC" id="3.2.1.141"/>
    </reaction>
</comment>
<dbReference type="InterPro" id="IPR022567">
    <property type="entry name" value="DUF3459"/>
</dbReference>
<evidence type="ECO:0000256" key="10">
    <source>
        <dbReference type="ARBA" id="ARBA00032057"/>
    </source>
</evidence>
<dbReference type="PANTHER" id="PTHR43651:SF11">
    <property type="entry name" value="MALTO-OLIGOSYLTREHALOSE TREHALOHYDROLASE"/>
    <property type="match status" value="1"/>
</dbReference>
<dbReference type="SUPFAM" id="SSF81296">
    <property type="entry name" value="E set domains"/>
    <property type="match status" value="1"/>
</dbReference>
<comment type="pathway">
    <text evidence="2 14">Glycan biosynthesis; trehalose biosynthesis.</text>
</comment>
<reference evidence="18" key="1">
    <citation type="submission" date="2022-11" db="EMBL/GenBank/DDBJ databases">
        <title>Larsenimonas rhizosphaerae sp. nov., isolated from a tidal mudflat.</title>
        <authorList>
            <person name="Lee S.D."/>
            <person name="Kim I.S."/>
        </authorList>
    </citation>
    <scope>NUCLEOTIDE SEQUENCE</scope>
    <source>
        <strain evidence="18">GH2-1</strain>
    </source>
</reference>
<dbReference type="Pfam" id="PF00128">
    <property type="entry name" value="Alpha-amylase"/>
    <property type="match status" value="1"/>
</dbReference>
<evidence type="ECO:0000256" key="2">
    <source>
        <dbReference type="ARBA" id="ARBA00005199"/>
    </source>
</evidence>
<dbReference type="SUPFAM" id="SSF51445">
    <property type="entry name" value="(Trans)glycosidases"/>
    <property type="match status" value="1"/>
</dbReference>
<dbReference type="InterPro" id="IPR006047">
    <property type="entry name" value="GH13_cat_dom"/>
</dbReference>
<dbReference type="CDD" id="cd11325">
    <property type="entry name" value="AmyAc_GTHase"/>
    <property type="match status" value="1"/>
</dbReference>
<name>A0AA42CWR7_9GAMM</name>
<evidence type="ECO:0000256" key="14">
    <source>
        <dbReference type="PIRNR" id="PIRNR006337"/>
    </source>
</evidence>
<keyword evidence="6" id="KW-0963">Cytoplasm</keyword>
<dbReference type="InterPro" id="IPR044901">
    <property type="entry name" value="Trehalose_TreZ_E-set_sf"/>
</dbReference>
<dbReference type="GO" id="GO:0033942">
    <property type="term" value="F:4-alpha-D-(1-&gt;4)-alpha-D-glucanotrehalose trehalohydrolase activity"/>
    <property type="evidence" value="ECO:0007669"/>
    <property type="project" value="UniProtKB-EC"/>
</dbReference>
<feature type="domain" description="Glycosyl hydrolase family 13 catalytic" evidence="17">
    <location>
        <begin position="116"/>
        <end position="458"/>
    </location>
</feature>
<dbReference type="GO" id="GO:0005737">
    <property type="term" value="C:cytoplasm"/>
    <property type="evidence" value="ECO:0007669"/>
    <property type="project" value="UniProtKB-SubCell"/>
</dbReference>
<evidence type="ECO:0000256" key="12">
    <source>
        <dbReference type="ARBA" id="ARBA00034013"/>
    </source>
</evidence>
<evidence type="ECO:0000256" key="3">
    <source>
        <dbReference type="ARBA" id="ARBA00008061"/>
    </source>
</evidence>
<dbReference type="Gene3D" id="2.60.40.10">
    <property type="entry name" value="Immunoglobulins"/>
    <property type="match status" value="1"/>
</dbReference>